<dbReference type="InterPro" id="IPR023346">
    <property type="entry name" value="Lysozyme-like_dom_sf"/>
</dbReference>
<reference evidence="6 7" key="1">
    <citation type="submission" date="2020-07" db="EMBL/GenBank/DDBJ databases">
        <title>Halieaceae bacterium, F7430, whole genome shotgun sequencing project.</title>
        <authorList>
            <person name="Jiang S."/>
            <person name="Liu Z.W."/>
            <person name="Du Z.J."/>
        </authorList>
    </citation>
    <scope>NUCLEOTIDE SEQUENCE [LARGE SCALE GENOMIC DNA]</scope>
    <source>
        <strain evidence="6 7">F7430</strain>
    </source>
</reference>
<dbReference type="Gene3D" id="1.10.1240.20">
    <property type="entry name" value="Lytic transglycosylase, superhelical linker domain"/>
    <property type="match status" value="1"/>
</dbReference>
<proteinExistence type="inferred from homology"/>
<protein>
    <submittedName>
        <fullName evidence="6">Transglycosylase SLT domain-containing protein</fullName>
    </submittedName>
</protein>
<gene>
    <name evidence="6" type="ORF">H2508_02610</name>
</gene>
<evidence type="ECO:0000256" key="3">
    <source>
        <dbReference type="SAM" id="SignalP"/>
    </source>
</evidence>
<dbReference type="GO" id="GO:0008933">
    <property type="term" value="F:peptidoglycan lytic transglycosylase activity"/>
    <property type="evidence" value="ECO:0007669"/>
    <property type="project" value="InterPro"/>
</dbReference>
<dbReference type="InterPro" id="IPR008258">
    <property type="entry name" value="Transglycosylase_SLT_dom_1"/>
</dbReference>
<dbReference type="PANTHER" id="PTHR37423">
    <property type="entry name" value="SOLUBLE LYTIC MUREIN TRANSGLYCOSYLASE-RELATED"/>
    <property type="match status" value="1"/>
</dbReference>
<sequence length="644" mass="74017">MRYMLSVIYLSLVTVLSTVALSSHAATSLEHYRSQYSEALEALKRGRNTDYQRLRSSLDDYPLAIYLDYQDLRRNLASLQLSQAQDFLRASEGSPLYLRFLSAYLDQLGKQRQWQSFLSVMPQEPNSIELKCYYFRARLASGAKDVAWEGAESLWVYGRSRPKVCDPLFDAWIKDGGLDDRIVWTRMLNAFDARQSSLMRYVGRKSSEALRPWSDKLQQVYAHPERMRQLSLSAKSAYASDIVSHGLAYLARYNQAMAIRYWQQYQSELSFSLPQQRKIEAAIVRHSLFAKTVDNLDWVDQALARLKQDDLVEIRLRLALSKQDWAVVAQMLPLLSEQARDASVWRYWQAYVWEQQGEKALAHQAYSALAKERDYYGFLAADRLGLAYSFNNSSVALSDFERDKLLSSAAVQRIVELRFHEQISNAHSEWYQLTLATENDYLLSLAVLAQSQGWHRMAIDAANRAKAWDALALRFPMPYEETFMRYATQRKVAGSELLAIARRESAFYPQARSPVGARGLMQIMPATGREVAKSLGVAHRDTALYEVEHNVLLGSEYYRRLLERFNGNRIFALAAYNAGPSRVDLWRRSRAKIAVPAEVWVETIPYRETRNYVQAVLAYNAVFRHQRGEQPGPLLNASERGLSY</sequence>
<dbReference type="SUPFAM" id="SSF48435">
    <property type="entry name" value="Bacterial muramidases"/>
    <property type="match status" value="1"/>
</dbReference>
<dbReference type="Pfam" id="PF00760">
    <property type="entry name" value="Cucumo_coat"/>
    <property type="match status" value="1"/>
</dbReference>
<dbReference type="Gene3D" id="1.10.530.10">
    <property type="match status" value="1"/>
</dbReference>
<organism evidence="6 7">
    <name type="scientific">Sediminihaliea albiluteola</name>
    <dbReference type="NCBI Taxonomy" id="2758564"/>
    <lineage>
        <taxon>Bacteria</taxon>
        <taxon>Pseudomonadati</taxon>
        <taxon>Pseudomonadota</taxon>
        <taxon>Gammaproteobacteria</taxon>
        <taxon>Cellvibrionales</taxon>
        <taxon>Halieaceae</taxon>
        <taxon>Sediminihaliea</taxon>
    </lineage>
</organism>
<evidence type="ECO:0000259" key="4">
    <source>
        <dbReference type="Pfam" id="PF01464"/>
    </source>
</evidence>
<dbReference type="InterPro" id="IPR008939">
    <property type="entry name" value="Lytic_TGlycosylase_superhlx_U"/>
</dbReference>
<dbReference type="GO" id="GO:0000270">
    <property type="term" value="P:peptidoglycan metabolic process"/>
    <property type="evidence" value="ECO:0007669"/>
    <property type="project" value="InterPro"/>
</dbReference>
<dbReference type="Gene3D" id="1.25.20.10">
    <property type="entry name" value="Bacterial muramidases"/>
    <property type="match status" value="1"/>
</dbReference>
<dbReference type="CDD" id="cd13401">
    <property type="entry name" value="Slt70-like"/>
    <property type="match status" value="1"/>
</dbReference>
<evidence type="ECO:0000313" key="7">
    <source>
        <dbReference type="Proteomes" id="UP000539350"/>
    </source>
</evidence>
<comment type="similarity">
    <text evidence="1">Belongs to the transglycosylase Slt family.</text>
</comment>
<feature type="chain" id="PRO_5030862622" evidence="3">
    <location>
        <begin position="26"/>
        <end position="644"/>
    </location>
</feature>
<feature type="domain" description="Transglycosylase SLT" evidence="4">
    <location>
        <begin position="483"/>
        <end position="591"/>
    </location>
</feature>
<dbReference type="Proteomes" id="UP000539350">
    <property type="component" value="Unassembled WGS sequence"/>
</dbReference>
<dbReference type="PROSITE" id="PS00922">
    <property type="entry name" value="TRANSGLYCOSYLASE"/>
    <property type="match status" value="1"/>
</dbReference>
<comment type="caution">
    <text evidence="6">The sequence shown here is derived from an EMBL/GenBank/DDBJ whole genome shotgun (WGS) entry which is preliminary data.</text>
</comment>
<dbReference type="InterPro" id="IPR000189">
    <property type="entry name" value="Transglyc_AS"/>
</dbReference>
<dbReference type="Pfam" id="PF01464">
    <property type="entry name" value="SLT"/>
    <property type="match status" value="1"/>
</dbReference>
<accession>A0A7W2TU37</accession>
<evidence type="ECO:0000313" key="6">
    <source>
        <dbReference type="EMBL" id="MBA6411999.1"/>
    </source>
</evidence>
<evidence type="ECO:0000256" key="2">
    <source>
        <dbReference type="ARBA" id="ARBA00022729"/>
    </source>
</evidence>
<keyword evidence="2 3" id="KW-0732">Signal</keyword>
<keyword evidence="7" id="KW-1185">Reference proteome</keyword>
<dbReference type="GO" id="GO:0016020">
    <property type="term" value="C:membrane"/>
    <property type="evidence" value="ECO:0007669"/>
    <property type="project" value="InterPro"/>
</dbReference>
<dbReference type="EMBL" id="JACFXU010000013">
    <property type="protein sequence ID" value="MBA6411999.1"/>
    <property type="molecule type" value="Genomic_DNA"/>
</dbReference>
<feature type="signal peptide" evidence="3">
    <location>
        <begin position="1"/>
        <end position="25"/>
    </location>
</feature>
<dbReference type="AlphaFoldDB" id="A0A7W2TU37"/>
<evidence type="ECO:0000256" key="1">
    <source>
        <dbReference type="ARBA" id="ARBA00007734"/>
    </source>
</evidence>
<feature type="domain" description="Lytic transglycosylase superhelical linker" evidence="5">
    <location>
        <begin position="407"/>
        <end position="471"/>
    </location>
</feature>
<dbReference type="Pfam" id="PF14718">
    <property type="entry name" value="SLT_L"/>
    <property type="match status" value="1"/>
</dbReference>
<dbReference type="InterPro" id="IPR037061">
    <property type="entry name" value="Lytic_TGlycoase_superhlx_L_sf"/>
</dbReference>
<dbReference type="GO" id="GO:0042597">
    <property type="term" value="C:periplasmic space"/>
    <property type="evidence" value="ECO:0007669"/>
    <property type="project" value="InterPro"/>
</dbReference>
<name>A0A7W2TU37_9GAMM</name>
<dbReference type="PANTHER" id="PTHR37423:SF5">
    <property type="entry name" value="SOLUBLE LYTIC MUREIN TRANSGLYCOSYLASE"/>
    <property type="match status" value="1"/>
</dbReference>
<dbReference type="SUPFAM" id="SSF53955">
    <property type="entry name" value="Lysozyme-like"/>
    <property type="match status" value="1"/>
</dbReference>
<evidence type="ECO:0000259" key="5">
    <source>
        <dbReference type="Pfam" id="PF14718"/>
    </source>
</evidence>
<dbReference type="GO" id="GO:0004553">
    <property type="term" value="F:hydrolase activity, hydrolyzing O-glycosyl compounds"/>
    <property type="evidence" value="ECO:0007669"/>
    <property type="project" value="InterPro"/>
</dbReference>
<dbReference type="InterPro" id="IPR012289">
    <property type="entry name" value="Lytic_TGlycosylase_superhlx_L"/>
</dbReference>